<dbReference type="RefSeq" id="WP_145264983.1">
    <property type="nucleotide sequence ID" value="NZ_CP036316.1"/>
</dbReference>
<reference evidence="11 12" key="1">
    <citation type="submission" date="2019-02" db="EMBL/GenBank/DDBJ databases">
        <title>Deep-cultivation of Planctomycetes and their phenomic and genomic characterization uncovers novel biology.</title>
        <authorList>
            <person name="Wiegand S."/>
            <person name="Jogler M."/>
            <person name="Boedeker C."/>
            <person name="Pinto D."/>
            <person name="Vollmers J."/>
            <person name="Rivas-Marin E."/>
            <person name="Kohn T."/>
            <person name="Peeters S.H."/>
            <person name="Heuer A."/>
            <person name="Rast P."/>
            <person name="Oberbeckmann S."/>
            <person name="Bunk B."/>
            <person name="Jeske O."/>
            <person name="Meyerdierks A."/>
            <person name="Storesund J.E."/>
            <person name="Kallscheuer N."/>
            <person name="Luecker S."/>
            <person name="Lage O.M."/>
            <person name="Pohl T."/>
            <person name="Merkel B.J."/>
            <person name="Hornburger P."/>
            <person name="Mueller R.-W."/>
            <person name="Bruemmer F."/>
            <person name="Labrenz M."/>
            <person name="Spormann A.M."/>
            <person name="Op den Camp H."/>
            <person name="Overmann J."/>
            <person name="Amann R."/>
            <person name="Jetten M.S.M."/>
            <person name="Mascher T."/>
            <person name="Medema M.H."/>
            <person name="Devos D.P."/>
            <person name="Kaster A.-K."/>
            <person name="Ovreas L."/>
            <person name="Rohde M."/>
            <person name="Galperin M.Y."/>
            <person name="Jogler C."/>
        </authorList>
    </citation>
    <scope>NUCLEOTIDE SEQUENCE [LARGE SCALE GENOMIC DNA]</scope>
    <source>
        <strain evidence="11 12">V22</strain>
    </source>
</reference>
<evidence type="ECO:0000256" key="5">
    <source>
        <dbReference type="ARBA" id="ARBA00025933"/>
    </source>
</evidence>
<keyword evidence="11" id="KW-0969">Cilium</keyword>
<protein>
    <recommendedName>
        <fullName evidence="3 6">Flagellar basal-body rod protein FlgG</fullName>
    </recommendedName>
</protein>
<keyword evidence="11" id="KW-0966">Cell projection</keyword>
<dbReference type="InterPro" id="IPR012834">
    <property type="entry name" value="FlgG_G_neg"/>
</dbReference>
<dbReference type="EMBL" id="CP036316">
    <property type="protein sequence ID" value="QDT66135.1"/>
    <property type="molecule type" value="Genomic_DNA"/>
</dbReference>
<proteinExistence type="inferred from homology"/>
<evidence type="ECO:0000256" key="1">
    <source>
        <dbReference type="ARBA" id="ARBA00004117"/>
    </source>
</evidence>
<sequence>MALRALHTAGTGMKAFSFDLDVIANNLANSSTTGFKKERVNFEDLYYDTVKPPGAPDTQGNLAPIGIEVGLGTRVASTQGDFSEGNLEQTGGELDLAIVGDGFFQIQDTNGETVYTRAGTFTINADGAIVMASADVGRFLLPTMTVPPDATDISVSGEGIVSVLTAGSTDQTELGQIELSKFVNNQGLLRMGENLFRETSASGSPISGTPGQDGIGTINQGFLEASNVEPVRELVDLIKVQRNFELNTQVVQAADQLMQLIANLRRF</sequence>
<keyword evidence="11" id="KW-0282">Flagellum</keyword>
<dbReference type="PROSITE" id="PS00588">
    <property type="entry name" value="FLAGELLA_BB_ROD"/>
    <property type="match status" value="1"/>
</dbReference>
<evidence type="ECO:0000256" key="3">
    <source>
        <dbReference type="ARBA" id="ARBA00017948"/>
    </source>
</evidence>
<evidence type="ECO:0000259" key="10">
    <source>
        <dbReference type="Pfam" id="PF22692"/>
    </source>
</evidence>
<dbReference type="AlphaFoldDB" id="A0A517TCN5"/>
<name>A0A517TCN5_9PLAN</name>
<evidence type="ECO:0000256" key="7">
    <source>
        <dbReference type="RuleBase" id="RU362116"/>
    </source>
</evidence>
<dbReference type="Proteomes" id="UP000319976">
    <property type="component" value="Chromosome"/>
</dbReference>
<evidence type="ECO:0000256" key="6">
    <source>
        <dbReference type="NCBIfam" id="TIGR02488"/>
    </source>
</evidence>
<dbReference type="GO" id="GO:0071978">
    <property type="term" value="P:bacterial-type flagellum-dependent swarming motility"/>
    <property type="evidence" value="ECO:0007669"/>
    <property type="project" value="TreeGrafter"/>
</dbReference>
<evidence type="ECO:0000259" key="8">
    <source>
        <dbReference type="Pfam" id="PF00460"/>
    </source>
</evidence>
<comment type="subunit">
    <text evidence="5">The basal body constitutes a major portion of the flagellar organelle and consists of four rings (L,P,S, and M) mounted on a central rod. The rod consists of about 26 subunits of FlgG in the distal portion, and FlgB, FlgC and FlgF are thought to build up the proximal portion of the rod with about 6 subunits each.</text>
</comment>
<evidence type="ECO:0000313" key="11">
    <source>
        <dbReference type="EMBL" id="QDT66135.1"/>
    </source>
</evidence>
<dbReference type="OrthoDB" id="9804559at2"/>
<dbReference type="Pfam" id="PF06429">
    <property type="entry name" value="Flg_bbr_C"/>
    <property type="match status" value="1"/>
</dbReference>
<dbReference type="InterPro" id="IPR001444">
    <property type="entry name" value="Flag_bb_rod_N"/>
</dbReference>
<dbReference type="InterPro" id="IPR010930">
    <property type="entry name" value="Flg_bb/hook_C_dom"/>
</dbReference>
<dbReference type="Pfam" id="PF00460">
    <property type="entry name" value="Flg_bb_rod"/>
    <property type="match status" value="1"/>
</dbReference>
<dbReference type="KEGG" id="chya:V22_33990"/>
<dbReference type="SUPFAM" id="SSF117143">
    <property type="entry name" value="Flagellar hook protein flgE"/>
    <property type="match status" value="1"/>
</dbReference>
<dbReference type="InterPro" id="IPR020013">
    <property type="entry name" value="Flagellar_FlgE/F/G"/>
</dbReference>
<organism evidence="11 12">
    <name type="scientific">Calycomorphotria hydatis</name>
    <dbReference type="NCBI Taxonomy" id="2528027"/>
    <lineage>
        <taxon>Bacteria</taxon>
        <taxon>Pseudomonadati</taxon>
        <taxon>Planctomycetota</taxon>
        <taxon>Planctomycetia</taxon>
        <taxon>Planctomycetales</taxon>
        <taxon>Planctomycetaceae</taxon>
        <taxon>Calycomorphotria</taxon>
    </lineage>
</organism>
<dbReference type="Pfam" id="PF22692">
    <property type="entry name" value="LlgE_F_G_D1"/>
    <property type="match status" value="1"/>
</dbReference>
<dbReference type="InterPro" id="IPR019776">
    <property type="entry name" value="Flagellar_basal_body_rod_CS"/>
</dbReference>
<feature type="domain" description="Flagellar basal-body/hook protein C-terminal" evidence="9">
    <location>
        <begin position="220"/>
        <end position="264"/>
    </location>
</feature>
<evidence type="ECO:0000256" key="4">
    <source>
        <dbReference type="ARBA" id="ARBA00023143"/>
    </source>
</evidence>
<comment type="similarity">
    <text evidence="2 7">Belongs to the flagella basal body rod proteins family.</text>
</comment>
<dbReference type="NCBIfam" id="TIGR02488">
    <property type="entry name" value="flgG_G_neg"/>
    <property type="match status" value="1"/>
</dbReference>
<dbReference type="GO" id="GO:0009426">
    <property type="term" value="C:bacterial-type flagellum basal body, distal rod"/>
    <property type="evidence" value="ECO:0007669"/>
    <property type="project" value="UniProtKB-UniRule"/>
</dbReference>
<gene>
    <name evidence="11" type="primary">flgG_2</name>
    <name evidence="11" type="ORF">V22_33990</name>
</gene>
<evidence type="ECO:0000313" key="12">
    <source>
        <dbReference type="Proteomes" id="UP000319976"/>
    </source>
</evidence>
<evidence type="ECO:0000256" key="2">
    <source>
        <dbReference type="ARBA" id="ARBA00009677"/>
    </source>
</evidence>
<dbReference type="NCBIfam" id="TIGR03506">
    <property type="entry name" value="FlgEFG_subfam"/>
    <property type="match status" value="2"/>
</dbReference>
<dbReference type="InterPro" id="IPR037925">
    <property type="entry name" value="FlgE/F/G-like"/>
</dbReference>
<feature type="domain" description="Flagellar hook protein FlgE/F/G-like D1" evidence="10">
    <location>
        <begin position="97"/>
        <end position="163"/>
    </location>
</feature>
<keyword evidence="4 7" id="KW-0975">Bacterial flagellum</keyword>
<evidence type="ECO:0000259" key="9">
    <source>
        <dbReference type="Pfam" id="PF06429"/>
    </source>
</evidence>
<dbReference type="InterPro" id="IPR053967">
    <property type="entry name" value="LlgE_F_G-like_D1"/>
</dbReference>
<feature type="domain" description="Flagellar basal body rod protein N-terminal" evidence="8">
    <location>
        <begin position="6"/>
        <end position="36"/>
    </location>
</feature>
<keyword evidence="12" id="KW-1185">Reference proteome</keyword>
<comment type="subcellular location">
    <subcellularLocation>
        <location evidence="1 7">Bacterial flagellum basal body</location>
    </subcellularLocation>
</comment>
<accession>A0A517TCN5</accession>
<dbReference type="PANTHER" id="PTHR30435">
    <property type="entry name" value="FLAGELLAR PROTEIN"/>
    <property type="match status" value="1"/>
</dbReference>
<dbReference type="PANTHER" id="PTHR30435:SF19">
    <property type="entry name" value="FLAGELLAR BASAL-BODY ROD PROTEIN FLGG"/>
    <property type="match status" value="1"/>
</dbReference>